<sequence>MRDFRDAKAMAKTLREALHAKSVTFTNSESQELIARILGYRDWNVLAARIQATQSSATSAPASTSFPGGTDIPIVPMRDMVLFPHMISRIFVARDKTRQAVERALAGDRHVVIVAQRHSADDRPTTLDALHPVGVIANVVDRQTQADGTLKVTVCGLQRTGIVRLTDGEFLAAEVTPIEEQGGQSKEAAALSNAVLDAYQTYADVDFSALPPGSKARFGLPSIGDPSLLADTVAPLLSTSIEHKQKLLETSDVVTRLKRLIDLMSAGRPKAVA</sequence>
<keyword evidence="2" id="KW-0645">Protease</keyword>
<dbReference type="InterPro" id="IPR046336">
    <property type="entry name" value="Lon_prtase_N_sf"/>
</dbReference>
<dbReference type="InterPro" id="IPR045517">
    <property type="entry name" value="Glyoxalase_8"/>
</dbReference>
<dbReference type="Gene3D" id="2.30.130.40">
    <property type="entry name" value="LON domain-like"/>
    <property type="match status" value="1"/>
</dbReference>
<evidence type="ECO:0000313" key="2">
    <source>
        <dbReference type="EMBL" id="SCX31960.1"/>
    </source>
</evidence>
<gene>
    <name evidence="2" type="primary">lon_2</name>
    <name evidence="2" type="ORF">DSM25559_3838</name>
</gene>
<accession>A0A1R3U5X5</accession>
<evidence type="ECO:0000259" key="1">
    <source>
        <dbReference type="PROSITE" id="PS51787"/>
    </source>
</evidence>
<dbReference type="InterPro" id="IPR003111">
    <property type="entry name" value="Lon_prtase_N"/>
</dbReference>
<organism evidence="2 3">
    <name type="scientific">Agrobacterium rosae</name>
    <dbReference type="NCBI Taxonomy" id="1972867"/>
    <lineage>
        <taxon>Bacteria</taxon>
        <taxon>Pseudomonadati</taxon>
        <taxon>Pseudomonadota</taxon>
        <taxon>Alphaproteobacteria</taxon>
        <taxon>Hyphomicrobiales</taxon>
        <taxon>Rhizobiaceae</taxon>
        <taxon>Rhizobium/Agrobacterium group</taxon>
        <taxon>Agrobacterium</taxon>
    </lineage>
</organism>
<feature type="domain" description="Lon N-terminal" evidence="1">
    <location>
        <begin position="72"/>
        <end position="268"/>
    </location>
</feature>
<proteinExistence type="predicted"/>
<dbReference type="SMART" id="SM00464">
    <property type="entry name" value="LON"/>
    <property type="match status" value="1"/>
</dbReference>
<dbReference type="STRING" id="1907666.DSM25559_3838"/>
<dbReference type="EMBL" id="FMUE01000010">
    <property type="protein sequence ID" value="SCX31960.1"/>
    <property type="molecule type" value="Genomic_DNA"/>
</dbReference>
<dbReference type="EC" id="3.4.21.53" evidence="2"/>
<dbReference type="SUPFAM" id="SSF88697">
    <property type="entry name" value="PUA domain-like"/>
    <property type="match status" value="1"/>
</dbReference>
<evidence type="ECO:0000313" key="3">
    <source>
        <dbReference type="Proteomes" id="UP000187891"/>
    </source>
</evidence>
<keyword evidence="2" id="KW-0378">Hydrolase</keyword>
<dbReference type="Pfam" id="PF02190">
    <property type="entry name" value="LON_substr_bdg"/>
    <property type="match status" value="1"/>
</dbReference>
<name>A0A1R3U5X5_9HYPH</name>
<dbReference type="GO" id="GO:0006508">
    <property type="term" value="P:proteolysis"/>
    <property type="evidence" value="ECO:0007669"/>
    <property type="project" value="UniProtKB-KW"/>
</dbReference>
<dbReference type="PANTHER" id="PTHR46732:SF8">
    <property type="entry name" value="ATP-DEPENDENT PROTEASE LA (LON) DOMAIN PROTEIN"/>
    <property type="match status" value="1"/>
</dbReference>
<dbReference type="Proteomes" id="UP000187891">
    <property type="component" value="Unassembled WGS sequence"/>
</dbReference>
<dbReference type="Pfam" id="PF20066">
    <property type="entry name" value="Glyoxalase_8"/>
    <property type="match status" value="1"/>
</dbReference>
<protein>
    <submittedName>
        <fullName evidence="2">Lon protease</fullName>
        <ecNumber evidence="2">3.4.21.53</ecNumber>
    </submittedName>
</protein>
<dbReference type="GO" id="GO:0004252">
    <property type="term" value="F:serine-type endopeptidase activity"/>
    <property type="evidence" value="ECO:0007669"/>
    <property type="project" value="UniProtKB-EC"/>
</dbReference>
<dbReference type="Gene3D" id="1.20.58.1480">
    <property type="match status" value="1"/>
</dbReference>
<dbReference type="InterPro" id="IPR015947">
    <property type="entry name" value="PUA-like_sf"/>
</dbReference>
<reference evidence="3" key="1">
    <citation type="submission" date="2016-10" db="EMBL/GenBank/DDBJ databases">
        <authorList>
            <person name="Wibberg D."/>
        </authorList>
    </citation>
    <scope>NUCLEOTIDE SEQUENCE [LARGE SCALE GENOMIC DNA]</scope>
</reference>
<dbReference type="AlphaFoldDB" id="A0A1R3U5X5"/>
<dbReference type="PROSITE" id="PS51787">
    <property type="entry name" value="LON_N"/>
    <property type="match status" value="1"/>
</dbReference>
<dbReference type="RefSeq" id="WP_077121997.1">
    <property type="nucleotide sequence ID" value="NZ_FMUE01000010.1"/>
</dbReference>
<dbReference type="PANTHER" id="PTHR46732">
    <property type="entry name" value="ATP-DEPENDENT PROTEASE LA (LON) DOMAIN PROTEIN"/>
    <property type="match status" value="1"/>
</dbReference>